<evidence type="ECO:0000256" key="2">
    <source>
        <dbReference type="SAM" id="SignalP"/>
    </source>
</evidence>
<keyword evidence="1" id="KW-1133">Transmembrane helix</keyword>
<keyword evidence="1" id="KW-0472">Membrane</keyword>
<gene>
    <name evidence="3" type="ORF">RJN63_11490</name>
</gene>
<feature type="signal peptide" evidence="2">
    <location>
        <begin position="1"/>
        <end position="22"/>
    </location>
</feature>
<keyword evidence="2" id="KW-0732">Signal</keyword>
<sequence length="76" mass="8284">MMDTHRFWIAATFLLAVISALAADTDLVGARVVFTLSTVLFSSVLVYRVCAWVEVLRFGTKADLTGWADEKGSSQG</sequence>
<comment type="caution">
    <text evidence="3">The sequence shown here is derived from an EMBL/GenBank/DDBJ whole genome shotgun (WGS) entry which is preliminary data.</text>
</comment>
<proteinExistence type="predicted"/>
<dbReference type="AlphaFoldDB" id="A0AAE4K4J7"/>
<reference evidence="3" key="1">
    <citation type="submission" date="2023-02" db="EMBL/GenBank/DDBJ databases">
        <title>Description of Herbaspirillum huttiense subsp. nephrolepsisexaltata and Herbaspirillum huttiense subsp. lycopersicon.</title>
        <authorList>
            <person name="Poudel M."/>
            <person name="Sharma A."/>
            <person name="Goss E."/>
            <person name="Tapia J.H."/>
            <person name="Harmon C.M."/>
            <person name="Jones J.B."/>
        </authorList>
    </citation>
    <scope>NUCLEOTIDE SEQUENCE</scope>
    <source>
        <strain evidence="3">NC40101</strain>
    </source>
</reference>
<keyword evidence="1" id="KW-0812">Transmembrane</keyword>
<organism evidence="3">
    <name type="scientific">Herbaspirillum huttiense subsp. nephrolepidis</name>
    <dbReference type="NCBI Taxonomy" id="3075126"/>
    <lineage>
        <taxon>Bacteria</taxon>
        <taxon>Pseudomonadati</taxon>
        <taxon>Pseudomonadota</taxon>
        <taxon>Betaproteobacteria</taxon>
        <taxon>Burkholderiales</taxon>
        <taxon>Oxalobacteraceae</taxon>
        <taxon>Herbaspirillum</taxon>
    </lineage>
</organism>
<evidence type="ECO:0000313" key="3">
    <source>
        <dbReference type="EMBL" id="MDT0337454.1"/>
    </source>
</evidence>
<protein>
    <submittedName>
        <fullName evidence="3">Uncharacterized protein</fullName>
    </submittedName>
</protein>
<feature type="transmembrane region" description="Helical" evidence="1">
    <location>
        <begin position="32"/>
        <end position="51"/>
    </location>
</feature>
<dbReference type="EMBL" id="JAVRAA010000005">
    <property type="protein sequence ID" value="MDT0337454.1"/>
    <property type="molecule type" value="Genomic_DNA"/>
</dbReference>
<accession>A0AAE4K4J7</accession>
<dbReference type="RefSeq" id="WP_284076921.1">
    <property type="nucleotide sequence ID" value="NZ_JAVLSM010000007.1"/>
</dbReference>
<name>A0AAE4K4J7_9BURK</name>
<evidence type="ECO:0000256" key="1">
    <source>
        <dbReference type="SAM" id="Phobius"/>
    </source>
</evidence>
<feature type="chain" id="PRO_5041924166" evidence="2">
    <location>
        <begin position="23"/>
        <end position="76"/>
    </location>
</feature>